<accession>A0A285J1T3</accession>
<proteinExistence type="predicted"/>
<dbReference type="EMBL" id="OBEB01000005">
    <property type="protein sequence ID" value="SNY54023.1"/>
    <property type="molecule type" value="Genomic_DNA"/>
</dbReference>
<sequence>MSLFSKRYYSSARLLFASLLLILLLFILLSLLFYHRLQQAQQIVSNVAEQAVPAVLEASLVHDKVKELNLQSELLRDAISQAARARASQQISQIIVEISSLDHQQYVQHQYQQQRMQLIADEARSLDMLIAERLVLQQHNRQWLDKLSQLQQESQQLTDTITSQPWLLHYSGLLRDVTALYSIDRLYNLRQSRTELNNLLTMNQQMLSQLGATERRAALALSEQLTTALLSEHGILALREAELSNIAKATGKANFLRSLVTDYASETELNAYQSAASLMQLSQQSSTALDRQNQFSFALALAAILLLLAIMFYTQKRVIKRLKLLNEKVLAGSGFDGDDRLFASNDEIADIARSFTEYSNTVAAQQTALERQSLTDGLTGIANRRHFDSQLHSAVAMAKRMQQPLAVILLDVDHFKAYNDSYGHLAGDDTLKAIANTLADTLQRQIDLVARYGGEEFACVLPNTSPEQAMIMAEQLRLDVLALMLPHHASPTAGFITISLGISCLQPGQDISDKVLLNQADKALYQAKSQGRNCCVML</sequence>
<dbReference type="NCBIfam" id="TIGR00254">
    <property type="entry name" value="GGDEF"/>
    <property type="match status" value="1"/>
</dbReference>
<feature type="transmembrane region" description="Helical" evidence="4">
    <location>
        <begin position="295"/>
        <end position="314"/>
    </location>
</feature>
<evidence type="ECO:0000259" key="5">
    <source>
        <dbReference type="PROSITE" id="PS50887"/>
    </source>
</evidence>
<name>A0A285J1T3_9GAMM</name>
<keyword evidence="7" id="KW-1185">Reference proteome</keyword>
<keyword evidence="4" id="KW-0472">Membrane</keyword>
<keyword evidence="4" id="KW-0812">Transmembrane</keyword>
<dbReference type="Gene3D" id="3.30.70.270">
    <property type="match status" value="1"/>
</dbReference>
<dbReference type="InterPro" id="IPR050469">
    <property type="entry name" value="Diguanylate_Cyclase"/>
</dbReference>
<reference evidence="7" key="1">
    <citation type="submission" date="2017-09" db="EMBL/GenBank/DDBJ databases">
        <authorList>
            <person name="Varghese N."/>
            <person name="Submissions S."/>
        </authorList>
    </citation>
    <scope>NUCLEOTIDE SEQUENCE [LARGE SCALE GENOMIC DNA]</scope>
    <source>
        <strain evidence="7">CGMCC 1.12461</strain>
    </source>
</reference>
<dbReference type="GO" id="GO:1902201">
    <property type="term" value="P:negative regulation of bacterial-type flagellum-dependent cell motility"/>
    <property type="evidence" value="ECO:0007669"/>
    <property type="project" value="TreeGrafter"/>
</dbReference>
<dbReference type="Proteomes" id="UP000219353">
    <property type="component" value="Unassembled WGS sequence"/>
</dbReference>
<dbReference type="Gene3D" id="6.10.340.10">
    <property type="match status" value="1"/>
</dbReference>
<dbReference type="GO" id="GO:0043709">
    <property type="term" value="P:cell adhesion involved in single-species biofilm formation"/>
    <property type="evidence" value="ECO:0007669"/>
    <property type="project" value="TreeGrafter"/>
</dbReference>
<dbReference type="GO" id="GO:0052621">
    <property type="term" value="F:diguanylate cyclase activity"/>
    <property type="evidence" value="ECO:0007669"/>
    <property type="project" value="UniProtKB-EC"/>
</dbReference>
<dbReference type="GO" id="GO:0005886">
    <property type="term" value="C:plasma membrane"/>
    <property type="evidence" value="ECO:0007669"/>
    <property type="project" value="TreeGrafter"/>
</dbReference>
<evidence type="ECO:0000313" key="7">
    <source>
        <dbReference type="Proteomes" id="UP000219353"/>
    </source>
</evidence>
<dbReference type="SMART" id="SM00267">
    <property type="entry name" value="GGDEF"/>
    <property type="match status" value="1"/>
</dbReference>
<evidence type="ECO:0000313" key="6">
    <source>
        <dbReference type="EMBL" id="SNY54023.1"/>
    </source>
</evidence>
<dbReference type="CDD" id="cd01949">
    <property type="entry name" value="GGDEF"/>
    <property type="match status" value="1"/>
</dbReference>
<dbReference type="SUPFAM" id="SSF55073">
    <property type="entry name" value="Nucleotide cyclase"/>
    <property type="match status" value="1"/>
</dbReference>
<dbReference type="PANTHER" id="PTHR45138">
    <property type="entry name" value="REGULATORY COMPONENTS OF SENSORY TRANSDUCTION SYSTEM"/>
    <property type="match status" value="1"/>
</dbReference>
<dbReference type="PROSITE" id="PS50887">
    <property type="entry name" value="GGDEF"/>
    <property type="match status" value="1"/>
</dbReference>
<dbReference type="EC" id="2.7.7.65" evidence="2"/>
<evidence type="ECO:0000256" key="1">
    <source>
        <dbReference type="ARBA" id="ARBA00001946"/>
    </source>
</evidence>
<dbReference type="AlphaFoldDB" id="A0A285J1T3"/>
<evidence type="ECO:0000256" key="3">
    <source>
        <dbReference type="ARBA" id="ARBA00034247"/>
    </source>
</evidence>
<comment type="cofactor">
    <cofactor evidence="1">
        <name>Mg(2+)</name>
        <dbReference type="ChEBI" id="CHEBI:18420"/>
    </cofactor>
</comment>
<keyword evidence="4" id="KW-1133">Transmembrane helix</keyword>
<dbReference type="PANTHER" id="PTHR45138:SF9">
    <property type="entry name" value="DIGUANYLATE CYCLASE DGCM-RELATED"/>
    <property type="match status" value="1"/>
</dbReference>
<protein>
    <recommendedName>
        <fullName evidence="2">diguanylate cyclase</fullName>
        <ecNumber evidence="2">2.7.7.65</ecNumber>
    </recommendedName>
</protein>
<organism evidence="6 7">
    <name type="scientific">Arsukibacterium tuosuense</name>
    <dbReference type="NCBI Taxonomy" id="1323745"/>
    <lineage>
        <taxon>Bacteria</taxon>
        <taxon>Pseudomonadati</taxon>
        <taxon>Pseudomonadota</taxon>
        <taxon>Gammaproteobacteria</taxon>
        <taxon>Chromatiales</taxon>
        <taxon>Chromatiaceae</taxon>
        <taxon>Arsukibacterium</taxon>
    </lineage>
</organism>
<comment type="catalytic activity">
    <reaction evidence="3">
        <text>2 GTP = 3',3'-c-di-GMP + 2 diphosphate</text>
        <dbReference type="Rhea" id="RHEA:24898"/>
        <dbReference type="ChEBI" id="CHEBI:33019"/>
        <dbReference type="ChEBI" id="CHEBI:37565"/>
        <dbReference type="ChEBI" id="CHEBI:58805"/>
        <dbReference type="EC" id="2.7.7.65"/>
    </reaction>
</comment>
<dbReference type="Pfam" id="PF00990">
    <property type="entry name" value="GGDEF"/>
    <property type="match status" value="1"/>
</dbReference>
<dbReference type="OrthoDB" id="5756373at2"/>
<dbReference type="InterPro" id="IPR029787">
    <property type="entry name" value="Nucleotide_cyclase"/>
</dbReference>
<dbReference type="InterPro" id="IPR043128">
    <property type="entry name" value="Rev_trsase/Diguanyl_cyclase"/>
</dbReference>
<feature type="domain" description="GGDEF" evidence="5">
    <location>
        <begin position="403"/>
        <end position="538"/>
    </location>
</feature>
<dbReference type="InterPro" id="IPR000160">
    <property type="entry name" value="GGDEF_dom"/>
</dbReference>
<gene>
    <name evidence="6" type="ORF">SAMN06297280_2532</name>
</gene>
<dbReference type="FunFam" id="3.30.70.270:FF:000001">
    <property type="entry name" value="Diguanylate cyclase domain protein"/>
    <property type="match status" value="1"/>
</dbReference>
<evidence type="ECO:0000256" key="4">
    <source>
        <dbReference type="SAM" id="Phobius"/>
    </source>
</evidence>
<evidence type="ECO:0000256" key="2">
    <source>
        <dbReference type="ARBA" id="ARBA00012528"/>
    </source>
</evidence>
<dbReference type="RefSeq" id="WP_097111762.1">
    <property type="nucleotide sequence ID" value="NZ_OBEB01000005.1"/>
</dbReference>